<gene>
    <name evidence="1" type="ORF">NCTC11532_00611</name>
</gene>
<dbReference type="EMBL" id="UGPB01000001">
    <property type="protein sequence ID" value="STY28437.1"/>
    <property type="molecule type" value="Genomic_DNA"/>
</dbReference>
<keyword evidence="2" id="KW-1185">Reference proteome</keyword>
<proteinExistence type="predicted"/>
<evidence type="ECO:0000313" key="1">
    <source>
        <dbReference type="EMBL" id="STY28437.1"/>
    </source>
</evidence>
<protein>
    <submittedName>
        <fullName evidence="1">Uncharacterized protein</fullName>
    </submittedName>
</protein>
<dbReference type="Proteomes" id="UP000255297">
    <property type="component" value="Unassembled WGS sequence"/>
</dbReference>
<sequence>MTLLSKLGLEPDERMKKTLEDNPEYVQRLARLYHSLKKNHIPLDDELHDLIDSHITDAGILFQVLEFMKKEGIDAALLPKKVLFDSAKFGTYLIQSLEQLKTHGSLDLSLILLLMNHSEHSILLANSIFKLQQHAYPTKNIVAKLNTISPKNIDTFIRLITLLLDENLYYFDCLDIFVRQQEYLQVIYEGCKKLASQNKLDLNFLSVVETNPGNANLLANLILLLNNASLIDYRKKPDLITASKLGIGAYHFLNNLAQAGILNHETFKAVCQDDSVLTNPEVIELFCHIPLFEEFLKDELVQMLQIMQQPSPQKHLNEFIEILSNHQVIKGPGAP</sequence>
<evidence type="ECO:0000313" key="2">
    <source>
        <dbReference type="Proteomes" id="UP000255297"/>
    </source>
</evidence>
<reference evidence="1 2" key="1">
    <citation type="submission" date="2018-06" db="EMBL/GenBank/DDBJ databases">
        <authorList>
            <consortium name="Pathogen Informatics"/>
            <person name="Doyle S."/>
        </authorList>
    </citation>
    <scope>NUCLEOTIDE SEQUENCE [LARGE SCALE GENOMIC DNA]</scope>
    <source>
        <strain evidence="1 2">NCTC11532</strain>
    </source>
</reference>
<dbReference type="AlphaFoldDB" id="A0A378LP28"/>
<name>A0A378LP28_9GAMM</name>
<organism evidence="1 2">
    <name type="scientific">Legionella wadsworthii</name>
    <dbReference type="NCBI Taxonomy" id="28088"/>
    <lineage>
        <taxon>Bacteria</taxon>
        <taxon>Pseudomonadati</taxon>
        <taxon>Pseudomonadota</taxon>
        <taxon>Gammaproteobacteria</taxon>
        <taxon>Legionellales</taxon>
        <taxon>Legionellaceae</taxon>
        <taxon>Legionella</taxon>
    </lineage>
</organism>
<accession>A0A378LP28</accession>